<dbReference type="EMBL" id="JBHSKX010000002">
    <property type="protein sequence ID" value="MFC5367905.1"/>
    <property type="molecule type" value="Genomic_DNA"/>
</dbReference>
<feature type="transmembrane region" description="Helical" evidence="2">
    <location>
        <begin position="29"/>
        <end position="50"/>
    </location>
</feature>
<organism evidence="4 5">
    <name type="scientific">Salinirubrum litoreum</name>
    <dbReference type="NCBI Taxonomy" id="1126234"/>
    <lineage>
        <taxon>Archaea</taxon>
        <taxon>Methanobacteriati</taxon>
        <taxon>Methanobacteriota</taxon>
        <taxon>Stenosarchaea group</taxon>
        <taxon>Halobacteria</taxon>
        <taxon>Halobacteriales</taxon>
        <taxon>Haloferacaceae</taxon>
        <taxon>Salinirubrum</taxon>
    </lineage>
</organism>
<name>A0ABD5RCZ7_9EURY</name>
<evidence type="ECO:0000313" key="4">
    <source>
        <dbReference type="EMBL" id="MFC5367905.1"/>
    </source>
</evidence>
<evidence type="ECO:0000313" key="5">
    <source>
        <dbReference type="Proteomes" id="UP001596201"/>
    </source>
</evidence>
<feature type="transmembrane region" description="Helical" evidence="2">
    <location>
        <begin position="57"/>
        <end position="84"/>
    </location>
</feature>
<comment type="caution">
    <text evidence="4">The sequence shown here is derived from an EMBL/GenBank/DDBJ whole genome shotgun (WGS) entry which is preliminary data.</text>
</comment>
<sequence>MLGSSDSSTLRAVHRLLEHYTPDGTLGRLLLGLSALGLSPFMLFGGVIMITDATTFVAFLTGVLGVTLGPFALLLGVVTLWPVYLSLIGNVESPADYATTSGRRRSSVGLSGTDSVDPVGTTDLSGGASSDDESAEAILKRRYAAGDIDDAEFERRLERIMTAEAGEDWDNETTRNAARSRRKRETEQVEN</sequence>
<dbReference type="Proteomes" id="UP001596201">
    <property type="component" value="Unassembled WGS sequence"/>
</dbReference>
<dbReference type="RefSeq" id="WP_227230148.1">
    <property type="nucleotide sequence ID" value="NZ_JAJCVJ010000002.1"/>
</dbReference>
<gene>
    <name evidence="4" type="ORF">ACFPJ5_13295</name>
</gene>
<feature type="domain" description="SHOCT" evidence="3">
    <location>
        <begin position="135"/>
        <end position="161"/>
    </location>
</feature>
<reference evidence="4 5" key="1">
    <citation type="journal article" date="2019" name="Int. J. Syst. Evol. Microbiol.">
        <title>The Global Catalogue of Microorganisms (GCM) 10K type strain sequencing project: providing services to taxonomists for standard genome sequencing and annotation.</title>
        <authorList>
            <consortium name="The Broad Institute Genomics Platform"/>
            <consortium name="The Broad Institute Genome Sequencing Center for Infectious Disease"/>
            <person name="Wu L."/>
            <person name="Ma J."/>
        </authorList>
    </citation>
    <scope>NUCLEOTIDE SEQUENCE [LARGE SCALE GENOMIC DNA]</scope>
    <source>
        <strain evidence="4 5">CGMCC 1.12237</strain>
    </source>
</reference>
<dbReference type="InterPro" id="IPR018649">
    <property type="entry name" value="SHOCT"/>
</dbReference>
<proteinExistence type="predicted"/>
<keyword evidence="2" id="KW-0812">Transmembrane</keyword>
<dbReference type="Pfam" id="PF09851">
    <property type="entry name" value="SHOCT"/>
    <property type="match status" value="1"/>
</dbReference>
<evidence type="ECO:0000256" key="2">
    <source>
        <dbReference type="SAM" id="Phobius"/>
    </source>
</evidence>
<protein>
    <submittedName>
        <fullName evidence="4">SHOCT domain-containing protein</fullName>
    </submittedName>
</protein>
<feature type="region of interest" description="Disordered" evidence="1">
    <location>
        <begin position="162"/>
        <end position="191"/>
    </location>
</feature>
<keyword evidence="5" id="KW-1185">Reference proteome</keyword>
<accession>A0ABD5RCZ7</accession>
<keyword evidence="2" id="KW-1133">Transmembrane helix</keyword>
<dbReference type="AlphaFoldDB" id="A0ABD5RCZ7"/>
<evidence type="ECO:0000256" key="1">
    <source>
        <dbReference type="SAM" id="MobiDB-lite"/>
    </source>
</evidence>
<keyword evidence="2" id="KW-0472">Membrane</keyword>
<evidence type="ECO:0000259" key="3">
    <source>
        <dbReference type="Pfam" id="PF09851"/>
    </source>
</evidence>
<feature type="region of interest" description="Disordered" evidence="1">
    <location>
        <begin position="97"/>
        <end position="133"/>
    </location>
</feature>